<dbReference type="PROSITE" id="PS52029">
    <property type="entry name" value="LD_TPASE"/>
    <property type="match status" value="1"/>
</dbReference>
<dbReference type="EMBL" id="BAABDU010000003">
    <property type="protein sequence ID" value="GAA3763367.1"/>
    <property type="molecule type" value="Genomic_DNA"/>
</dbReference>
<comment type="similarity">
    <text evidence="2">Belongs to the YkuD family.</text>
</comment>
<keyword evidence="3" id="KW-0808">Transferase</keyword>
<dbReference type="Proteomes" id="UP001500748">
    <property type="component" value="Unassembled WGS sequence"/>
</dbReference>
<dbReference type="InterPro" id="IPR036365">
    <property type="entry name" value="PGBD-like_sf"/>
</dbReference>
<dbReference type="Pfam" id="PF20142">
    <property type="entry name" value="Scaffold"/>
    <property type="match status" value="1"/>
</dbReference>
<dbReference type="InterPro" id="IPR005490">
    <property type="entry name" value="LD_TPept_cat_dom"/>
</dbReference>
<evidence type="ECO:0000313" key="11">
    <source>
        <dbReference type="Proteomes" id="UP001500748"/>
    </source>
</evidence>
<evidence type="ECO:0000256" key="2">
    <source>
        <dbReference type="ARBA" id="ARBA00005992"/>
    </source>
</evidence>
<feature type="chain" id="PRO_5046336096" evidence="8">
    <location>
        <begin position="32"/>
        <end position="547"/>
    </location>
</feature>
<evidence type="ECO:0000256" key="1">
    <source>
        <dbReference type="ARBA" id="ARBA00004752"/>
    </source>
</evidence>
<keyword evidence="4 7" id="KW-0133">Cell shape</keyword>
<organism evidence="10 11">
    <name type="scientific">Flavobacterium ginsengiterrae</name>
    <dbReference type="NCBI Taxonomy" id="871695"/>
    <lineage>
        <taxon>Bacteria</taxon>
        <taxon>Pseudomonadati</taxon>
        <taxon>Bacteroidota</taxon>
        <taxon>Flavobacteriia</taxon>
        <taxon>Flavobacteriales</taxon>
        <taxon>Flavobacteriaceae</taxon>
        <taxon>Flavobacterium</taxon>
    </lineage>
</organism>
<dbReference type="InterPro" id="IPR038063">
    <property type="entry name" value="Transpep_catalytic_dom"/>
</dbReference>
<dbReference type="InterPro" id="IPR045380">
    <property type="entry name" value="LD_TPept_scaffold_dom"/>
</dbReference>
<dbReference type="Gene3D" id="2.40.440.10">
    <property type="entry name" value="L,D-transpeptidase catalytic domain-like"/>
    <property type="match status" value="1"/>
</dbReference>
<evidence type="ECO:0000256" key="3">
    <source>
        <dbReference type="ARBA" id="ARBA00022679"/>
    </source>
</evidence>
<evidence type="ECO:0000256" key="4">
    <source>
        <dbReference type="ARBA" id="ARBA00022960"/>
    </source>
</evidence>
<name>A0ABP7GHJ4_9FLAO</name>
<dbReference type="SUPFAM" id="SSF141523">
    <property type="entry name" value="L,D-transpeptidase catalytic domain-like"/>
    <property type="match status" value="1"/>
</dbReference>
<feature type="active site" description="Proton donor/acceptor" evidence="7">
    <location>
        <position position="443"/>
    </location>
</feature>
<protein>
    <submittedName>
        <fullName evidence="10">L,D-transpeptidase family protein</fullName>
    </submittedName>
</protein>
<proteinExistence type="inferred from homology"/>
<dbReference type="SUPFAM" id="SSF47090">
    <property type="entry name" value="PGBD-like"/>
    <property type="match status" value="1"/>
</dbReference>
<feature type="domain" description="L,D-TPase catalytic" evidence="9">
    <location>
        <begin position="333"/>
        <end position="487"/>
    </location>
</feature>
<dbReference type="PANTHER" id="PTHR41533:SF2">
    <property type="entry name" value="BLR7131 PROTEIN"/>
    <property type="match status" value="1"/>
</dbReference>
<comment type="caution">
    <text evidence="10">The sequence shown here is derived from an EMBL/GenBank/DDBJ whole genome shotgun (WGS) entry which is preliminary data.</text>
</comment>
<comment type="pathway">
    <text evidence="1 7">Cell wall biogenesis; peptidoglycan biosynthesis.</text>
</comment>
<keyword evidence="6 7" id="KW-0961">Cell wall biogenesis/degradation</keyword>
<reference evidence="11" key="1">
    <citation type="journal article" date="2019" name="Int. J. Syst. Evol. Microbiol.">
        <title>The Global Catalogue of Microorganisms (GCM) 10K type strain sequencing project: providing services to taxonomists for standard genome sequencing and annotation.</title>
        <authorList>
            <consortium name="The Broad Institute Genomics Platform"/>
            <consortium name="The Broad Institute Genome Sequencing Center for Infectious Disease"/>
            <person name="Wu L."/>
            <person name="Ma J."/>
        </authorList>
    </citation>
    <scope>NUCLEOTIDE SEQUENCE [LARGE SCALE GENOMIC DNA]</scope>
    <source>
        <strain evidence="11">JCM 17337</strain>
    </source>
</reference>
<evidence type="ECO:0000256" key="8">
    <source>
        <dbReference type="SAM" id="SignalP"/>
    </source>
</evidence>
<feature type="signal peptide" evidence="8">
    <location>
        <begin position="1"/>
        <end position="31"/>
    </location>
</feature>
<accession>A0ABP7GHJ4</accession>
<dbReference type="Pfam" id="PF03734">
    <property type="entry name" value="YkuD"/>
    <property type="match status" value="1"/>
</dbReference>
<keyword evidence="5 7" id="KW-0573">Peptidoglycan synthesis</keyword>
<dbReference type="PANTHER" id="PTHR41533">
    <property type="entry name" value="L,D-TRANSPEPTIDASE HI_1667-RELATED"/>
    <property type="match status" value="1"/>
</dbReference>
<feature type="active site" description="Nucleophile" evidence="7">
    <location>
        <position position="462"/>
    </location>
</feature>
<evidence type="ECO:0000256" key="5">
    <source>
        <dbReference type="ARBA" id="ARBA00022984"/>
    </source>
</evidence>
<sequence length="547" mass="63509">MFKNLNFKNMRNFTLSVITACSFLLFSFASAGSTLNLKNEIREFDNVFKNSSRIVLGTIDAASINSFYAKYPKLKQYQKDVEDLYKKKEYKTIWYDDKSVSEFGALLYHKVGLLNEQGIKAKMPYMDLVDDVFNETVSNKLPQKDTELLLSNMYVFYASNVYSGVDAQTLKKIGWFLPTKTISYDRILDSLMGDPSRLNKDENLLFGQYYKLQDALKRYRTIEKNGLWKKIDIDEANFKELKPLDSGKVVQQIRERLYVVGDLKENSKSQYYDQELMDAVLKYKKRYGLKLNYTIDKDHIAQMNEPIGNRIRTIMLNMERCRWIPTQLAKADEYVMVNIPSFRLVYVKNGKYDLVSDVFVGTRMTETVIFSGNIDRIVFSPYWYVPASIIKNELKLKMAEDKNYLAEHNMEWNGGAVRQKPGPNNSLGLVKFMFPNPNDIYLHDTPAKSLFDFEKRIFSHGCINVRDAKQLAIEILKDNPDWPVDKINNAMSGEKETTCMLKNKIPIYIGYFTAWVNDEGEVGFYPDVYDRDKSLDKLLYSDSVALK</sequence>
<evidence type="ECO:0000259" key="9">
    <source>
        <dbReference type="PROSITE" id="PS52029"/>
    </source>
</evidence>
<keyword evidence="8" id="KW-0732">Signal</keyword>
<evidence type="ECO:0000256" key="6">
    <source>
        <dbReference type="ARBA" id="ARBA00023316"/>
    </source>
</evidence>
<gene>
    <name evidence="10" type="ORF">GCM10022423_13910</name>
</gene>
<dbReference type="InterPro" id="IPR052905">
    <property type="entry name" value="LD-transpeptidase_YkuD-like"/>
</dbReference>
<evidence type="ECO:0000256" key="7">
    <source>
        <dbReference type="PROSITE-ProRule" id="PRU01373"/>
    </source>
</evidence>
<keyword evidence="11" id="KW-1185">Reference proteome</keyword>
<evidence type="ECO:0000313" key="10">
    <source>
        <dbReference type="EMBL" id="GAA3763367.1"/>
    </source>
</evidence>
<dbReference type="CDD" id="cd16913">
    <property type="entry name" value="YkuD_like"/>
    <property type="match status" value="1"/>
</dbReference>